<name>A0A6J4K781_9BACT</name>
<dbReference type="AlphaFoldDB" id="A0A6J4K781"/>
<feature type="region of interest" description="Disordered" evidence="1">
    <location>
        <begin position="85"/>
        <end position="142"/>
    </location>
</feature>
<protein>
    <submittedName>
        <fullName evidence="2">Uncharacterized protein</fullName>
    </submittedName>
</protein>
<evidence type="ECO:0000256" key="1">
    <source>
        <dbReference type="SAM" id="MobiDB-lite"/>
    </source>
</evidence>
<dbReference type="EMBL" id="CADCTV010000042">
    <property type="protein sequence ID" value="CAA9296876.1"/>
    <property type="molecule type" value="Genomic_DNA"/>
</dbReference>
<evidence type="ECO:0000313" key="2">
    <source>
        <dbReference type="EMBL" id="CAA9296876.1"/>
    </source>
</evidence>
<accession>A0A6J4K781</accession>
<reference evidence="2" key="1">
    <citation type="submission" date="2020-02" db="EMBL/GenBank/DDBJ databases">
        <authorList>
            <person name="Meier V. D."/>
        </authorList>
    </citation>
    <scope>NUCLEOTIDE SEQUENCE</scope>
    <source>
        <strain evidence="2">AVDCRST_MAG89</strain>
    </source>
</reference>
<sequence>DARTARYVLCRHLRGRGHLHQPGGAPGADVGRCGARSGGMGTELSPRHPHAGTTRADRCSCRSSRVDYRTWHRVAGGRAASRRCDPDHLVCDLPHQQGTPRPGNGAEPGPCQSAPRALEPTARHPKRAEYGCLSDVPDPAGV</sequence>
<feature type="non-terminal residue" evidence="2">
    <location>
        <position position="142"/>
    </location>
</feature>
<proteinExistence type="predicted"/>
<feature type="region of interest" description="Disordered" evidence="1">
    <location>
        <begin position="19"/>
        <end position="56"/>
    </location>
</feature>
<gene>
    <name evidence="2" type="ORF">AVDCRST_MAG89-190</name>
</gene>
<feature type="non-terminal residue" evidence="2">
    <location>
        <position position="1"/>
    </location>
</feature>
<organism evidence="2">
    <name type="scientific">uncultured Gemmatimonadota bacterium</name>
    <dbReference type="NCBI Taxonomy" id="203437"/>
    <lineage>
        <taxon>Bacteria</taxon>
        <taxon>Pseudomonadati</taxon>
        <taxon>Gemmatimonadota</taxon>
        <taxon>environmental samples</taxon>
    </lineage>
</organism>